<feature type="compositionally biased region" description="Acidic residues" evidence="9">
    <location>
        <begin position="268"/>
        <end position="283"/>
    </location>
</feature>
<name>A0A396I8J9_MEDTR</name>
<gene>
    <name evidence="11" type="ORF">MtrunA17_Chr4g0027191</name>
</gene>
<keyword evidence="4 11" id="KW-0378">Hydrolase</keyword>
<feature type="region of interest" description="Disordered" evidence="9">
    <location>
        <begin position="171"/>
        <end position="372"/>
    </location>
</feature>
<keyword evidence="3" id="KW-0678">Repressor</keyword>
<dbReference type="FunFam" id="2.60.120.340:FF:000004">
    <property type="entry name" value="Histone deacetylase HDT1"/>
    <property type="match status" value="1"/>
</dbReference>
<organism evidence="11">
    <name type="scientific">Medicago truncatula</name>
    <name type="common">Barrel medic</name>
    <name type="synonym">Medicago tribuloides</name>
    <dbReference type="NCBI Taxonomy" id="3880"/>
    <lineage>
        <taxon>Eukaryota</taxon>
        <taxon>Viridiplantae</taxon>
        <taxon>Streptophyta</taxon>
        <taxon>Embryophyta</taxon>
        <taxon>Tracheophyta</taxon>
        <taxon>Spermatophyta</taxon>
        <taxon>Magnoliopsida</taxon>
        <taxon>eudicotyledons</taxon>
        <taxon>Gunneridae</taxon>
        <taxon>Pentapetalae</taxon>
        <taxon>rosids</taxon>
        <taxon>fabids</taxon>
        <taxon>Fabales</taxon>
        <taxon>Fabaceae</taxon>
        <taxon>Papilionoideae</taxon>
        <taxon>50 kb inversion clade</taxon>
        <taxon>NPAAA clade</taxon>
        <taxon>Hologalegina</taxon>
        <taxon>IRL clade</taxon>
        <taxon>Trifolieae</taxon>
        <taxon>Medicago</taxon>
    </lineage>
</organism>
<dbReference type="OrthoDB" id="2019803at2759"/>
<comment type="subcellular location">
    <subcellularLocation>
        <location evidence="1">Nucleus</location>
        <location evidence="1">Nucleolus</location>
    </subcellularLocation>
</comment>
<dbReference type="EC" id="3.5.1.98" evidence="11"/>
<evidence type="ECO:0000313" key="11">
    <source>
        <dbReference type="EMBL" id="RHN60564.1"/>
    </source>
</evidence>
<dbReference type="EMBL" id="PSQE01000004">
    <property type="protein sequence ID" value="RHN60564.1"/>
    <property type="molecule type" value="Genomic_DNA"/>
</dbReference>
<evidence type="ECO:0000256" key="2">
    <source>
        <dbReference type="ARBA" id="ARBA00006673"/>
    </source>
</evidence>
<evidence type="ECO:0000256" key="3">
    <source>
        <dbReference type="ARBA" id="ARBA00022491"/>
    </source>
</evidence>
<evidence type="ECO:0000256" key="9">
    <source>
        <dbReference type="SAM" id="MobiDB-lite"/>
    </source>
</evidence>
<evidence type="ECO:0000259" key="10">
    <source>
        <dbReference type="Pfam" id="PF17800"/>
    </source>
</evidence>
<evidence type="ECO:0000256" key="6">
    <source>
        <dbReference type="ARBA" id="ARBA00023015"/>
    </source>
</evidence>
<dbReference type="Proteomes" id="UP000265566">
    <property type="component" value="Chromosome 4"/>
</dbReference>
<keyword evidence="6" id="KW-0805">Transcription regulation</keyword>
<keyword evidence="8" id="KW-0539">Nucleus</keyword>
<protein>
    <submittedName>
        <fullName evidence="11">Putative histone deacetylase</fullName>
        <ecNumber evidence="11">3.5.1.98</ecNumber>
    </submittedName>
</protein>
<proteinExistence type="inferred from homology"/>
<keyword evidence="5" id="KW-0156">Chromatin regulator</keyword>
<feature type="compositionally biased region" description="Acidic residues" evidence="9">
    <location>
        <begin position="224"/>
        <end position="241"/>
    </location>
</feature>
<dbReference type="GO" id="GO:0141221">
    <property type="term" value="F:histone deacetylase activity, hydrolytic mechanism"/>
    <property type="evidence" value="ECO:0007669"/>
    <property type="project" value="UniProtKB-EC"/>
</dbReference>
<accession>A0A396I8J9</accession>
<evidence type="ECO:0000256" key="1">
    <source>
        <dbReference type="ARBA" id="ARBA00004604"/>
    </source>
</evidence>
<feature type="compositionally biased region" description="Polar residues" evidence="9">
    <location>
        <begin position="339"/>
        <end position="372"/>
    </location>
</feature>
<dbReference type="Gramene" id="rna22890">
    <property type="protein sequence ID" value="RHN60564.1"/>
    <property type="gene ID" value="gene22890"/>
</dbReference>
<evidence type="ECO:0000256" key="8">
    <source>
        <dbReference type="ARBA" id="ARBA00023242"/>
    </source>
</evidence>
<feature type="compositionally biased region" description="Acidic residues" evidence="9">
    <location>
        <begin position="174"/>
        <end position="184"/>
    </location>
</feature>
<comment type="similarity">
    <text evidence="2">Belongs to the histone deacetylase HD2 family.</text>
</comment>
<keyword evidence="7" id="KW-0804">Transcription</keyword>
<dbReference type="GO" id="GO:0005730">
    <property type="term" value="C:nucleolus"/>
    <property type="evidence" value="ECO:0007669"/>
    <property type="project" value="UniProtKB-SubCell"/>
</dbReference>
<evidence type="ECO:0000256" key="7">
    <source>
        <dbReference type="ARBA" id="ARBA00023163"/>
    </source>
</evidence>
<dbReference type="AlphaFoldDB" id="A0A396I8J9"/>
<comment type="caution">
    <text evidence="11">The sequence shown here is derived from an EMBL/GenBank/DDBJ whole genome shotgun (WGS) entry which is preliminary data.</text>
</comment>
<dbReference type="Gene3D" id="2.60.120.340">
    <property type="entry name" value="Nucleoplasmin core domain"/>
    <property type="match status" value="1"/>
</dbReference>
<sequence>MEPLSEFWGVEVKVGQSVKVDPNDLCEGYIHISQVALGEVKKDKASEPVVLYLKVDDQKFVLGTLIKDTIPQIAMDIFLDDESELSHNSKNATVYFSGYKAFRIDNADDFDSDSSDNDPELAPLRKRVESKAQAAKEAAKSGKPIAETGALAKKVKIVDPKTGNIVDPEKYEEISEDEPDSDFYVDDHSISDEIDTDNDENVPEALAKKVAASAINAEINTDNYDTDLSDTDTTDSDGDEETPAKKVEAPQASVLTYIAKNATHENIDTDTSDSDTTDSSDEETPAKKVDQGKNRERSNEALSQTLVLTKKAKIATPVKTDDKKYVHIATPHPMKKGGKTSQNAAKDQTSNSSKSASFKAGQQNNKSKQGRQ</sequence>
<dbReference type="InterPro" id="IPR041232">
    <property type="entry name" value="NPL"/>
</dbReference>
<dbReference type="Pfam" id="PF17800">
    <property type="entry name" value="NPL"/>
    <property type="match status" value="1"/>
</dbReference>
<feature type="compositionally biased region" description="Basic and acidic residues" evidence="9">
    <location>
        <begin position="284"/>
        <end position="299"/>
    </location>
</feature>
<evidence type="ECO:0000256" key="4">
    <source>
        <dbReference type="ARBA" id="ARBA00022801"/>
    </source>
</evidence>
<feature type="domain" description="Nucleoplasmin-like" evidence="10">
    <location>
        <begin position="7"/>
        <end position="99"/>
    </location>
</feature>
<feature type="compositionally biased region" description="Acidic residues" evidence="9">
    <location>
        <begin position="192"/>
        <end position="202"/>
    </location>
</feature>
<evidence type="ECO:0000256" key="5">
    <source>
        <dbReference type="ARBA" id="ARBA00022853"/>
    </source>
</evidence>
<reference evidence="11" key="1">
    <citation type="journal article" date="2018" name="Nat. Plants">
        <title>Whole-genome landscape of Medicago truncatula symbiotic genes.</title>
        <authorList>
            <person name="Pecrix Y."/>
            <person name="Gamas P."/>
            <person name="Carrere S."/>
        </authorList>
    </citation>
    <scope>NUCLEOTIDE SEQUENCE</scope>
    <source>
        <tissue evidence="11">Leaves</tissue>
    </source>
</reference>